<proteinExistence type="inferred from homology"/>
<dbReference type="GO" id="GO:0006511">
    <property type="term" value="P:ubiquitin-dependent protein catabolic process"/>
    <property type="evidence" value="ECO:0007669"/>
    <property type="project" value="Ensembl"/>
</dbReference>
<evidence type="ECO:0000256" key="11">
    <source>
        <dbReference type="ARBA" id="ARBA00022771"/>
    </source>
</evidence>
<evidence type="ECO:0000256" key="8">
    <source>
        <dbReference type="ARBA" id="ARBA00022703"/>
    </source>
</evidence>
<dbReference type="GO" id="GO:0051402">
    <property type="term" value="P:neuron apoptotic process"/>
    <property type="evidence" value="ECO:0007669"/>
    <property type="project" value="Ensembl"/>
</dbReference>
<dbReference type="Gene3D" id="1.10.8.10">
    <property type="entry name" value="DNA helicase RuvA subunit, C-terminal domain"/>
    <property type="match status" value="1"/>
</dbReference>
<dbReference type="SMART" id="SM00238">
    <property type="entry name" value="BIR"/>
    <property type="match status" value="3"/>
</dbReference>
<dbReference type="CDD" id="cd00022">
    <property type="entry name" value="BIR"/>
    <property type="match status" value="3"/>
</dbReference>
<dbReference type="InterPro" id="IPR001841">
    <property type="entry name" value="Znf_RING"/>
</dbReference>
<keyword evidence="7" id="KW-0879">Wnt signaling pathway</keyword>
<keyword evidence="9" id="KW-0479">Metal-binding</keyword>
<dbReference type="Proteomes" id="UP000001645">
    <property type="component" value="Chromosome 9"/>
</dbReference>
<dbReference type="GO" id="GO:0097039">
    <property type="term" value="P:protein linear polyubiquitination"/>
    <property type="evidence" value="ECO:0007669"/>
    <property type="project" value="Ensembl"/>
</dbReference>
<dbReference type="GO" id="GO:0043027">
    <property type="term" value="F:cysteine-type endopeptidase inhibitor activity involved in apoptotic process"/>
    <property type="evidence" value="ECO:0007669"/>
    <property type="project" value="TreeGrafter"/>
</dbReference>
<dbReference type="InterPro" id="IPR050784">
    <property type="entry name" value="IAP"/>
</dbReference>
<dbReference type="PANTHER" id="PTHR10044">
    <property type="entry name" value="INHIBITOR OF APOPTOSIS"/>
    <property type="match status" value="1"/>
</dbReference>
<dbReference type="EC" id="2.3.2.27" evidence="4"/>
<dbReference type="GO" id="GO:0032480">
    <property type="term" value="P:negative regulation of type I interferon production"/>
    <property type="evidence" value="ECO:0007669"/>
    <property type="project" value="Ensembl"/>
</dbReference>
<dbReference type="GeneTree" id="ENSGT00940000158743"/>
<dbReference type="SMART" id="SM00184">
    <property type="entry name" value="RING"/>
    <property type="match status" value="1"/>
</dbReference>
<dbReference type="GO" id="GO:0010804">
    <property type="term" value="P:negative regulation of tumor necrosis factor-mediated signaling pathway"/>
    <property type="evidence" value="ECO:0007669"/>
    <property type="project" value="Ensembl"/>
</dbReference>
<evidence type="ECO:0000256" key="6">
    <source>
        <dbReference type="ARBA" id="ARBA00022679"/>
    </source>
</evidence>
<evidence type="ECO:0000259" key="20">
    <source>
        <dbReference type="PROSITE" id="PS50089"/>
    </source>
</evidence>
<dbReference type="Pfam" id="PF13920">
    <property type="entry name" value="zf-C3HC4_3"/>
    <property type="match status" value="1"/>
</dbReference>
<dbReference type="InParanoid" id="A0A803YET2"/>
<dbReference type="GO" id="GO:0016055">
    <property type="term" value="P:Wnt signaling pathway"/>
    <property type="evidence" value="ECO:0007669"/>
    <property type="project" value="UniProtKB-KW"/>
</dbReference>
<keyword evidence="6" id="KW-0808">Transferase</keyword>
<dbReference type="FunFam" id="1.10.1170.10:FF:000008">
    <property type="entry name" value="Putative e3 ubiquitin-protein ligase xiap"/>
    <property type="match status" value="1"/>
</dbReference>
<dbReference type="GO" id="GO:0070431">
    <property type="term" value="P:nucleotide-binding oligomerization domain containing 2 signaling pathway"/>
    <property type="evidence" value="ECO:0007669"/>
    <property type="project" value="Ensembl"/>
</dbReference>
<keyword evidence="12" id="KW-0833">Ubl conjugation pathway</keyword>
<dbReference type="GO" id="GO:0006974">
    <property type="term" value="P:DNA damage response"/>
    <property type="evidence" value="ECO:0007669"/>
    <property type="project" value="Ensembl"/>
</dbReference>
<evidence type="ECO:0000256" key="1">
    <source>
        <dbReference type="ARBA" id="ARBA00000900"/>
    </source>
</evidence>
<dbReference type="GO" id="GO:0007249">
    <property type="term" value="P:canonical NF-kappaB signal transduction"/>
    <property type="evidence" value="ECO:0007669"/>
    <property type="project" value="Ensembl"/>
</dbReference>
<keyword evidence="5" id="KW-0963">Cytoplasm</keyword>
<dbReference type="SUPFAM" id="SSF57924">
    <property type="entry name" value="Inhibitor of apoptosis (IAP) repeat"/>
    <property type="match status" value="3"/>
</dbReference>
<feature type="domain" description="RING-type" evidence="20">
    <location>
        <begin position="551"/>
        <end position="585"/>
    </location>
</feature>
<dbReference type="GO" id="GO:0043066">
    <property type="term" value="P:negative regulation of apoptotic process"/>
    <property type="evidence" value="ECO:0007669"/>
    <property type="project" value="Ensembl"/>
</dbReference>
<organism evidence="21 22">
    <name type="scientific">Meleagris gallopavo</name>
    <name type="common">Wild turkey</name>
    <dbReference type="NCBI Taxonomy" id="9103"/>
    <lineage>
        <taxon>Eukaryota</taxon>
        <taxon>Metazoa</taxon>
        <taxon>Chordata</taxon>
        <taxon>Craniata</taxon>
        <taxon>Vertebrata</taxon>
        <taxon>Euteleostomi</taxon>
        <taxon>Archelosauria</taxon>
        <taxon>Archosauria</taxon>
        <taxon>Dinosauria</taxon>
        <taxon>Saurischia</taxon>
        <taxon>Theropoda</taxon>
        <taxon>Coelurosauria</taxon>
        <taxon>Aves</taxon>
        <taxon>Neognathae</taxon>
        <taxon>Galloanserae</taxon>
        <taxon>Galliformes</taxon>
        <taxon>Phasianidae</taxon>
        <taxon>Meleagridinae</taxon>
        <taxon>Meleagris</taxon>
    </lineage>
</organism>
<dbReference type="GO" id="GO:0043124">
    <property type="term" value="P:negative regulation of canonical NF-kappaB signal transduction"/>
    <property type="evidence" value="ECO:0007669"/>
    <property type="project" value="Ensembl"/>
</dbReference>
<dbReference type="KEGG" id="mgp:100542540"/>
<dbReference type="InterPro" id="IPR042579">
    <property type="entry name" value="XIAP/BIRC8_UBA"/>
</dbReference>
<protein>
    <recommendedName>
        <fullName evidence="14">E3 ubiquitin-protein ligase XIAP</fullName>
        <ecNumber evidence="4">2.3.2.27</ecNumber>
    </recommendedName>
    <alternativeName>
        <fullName evidence="15">Baculoviral IAP repeat-containing protein 4</fullName>
    </alternativeName>
    <alternativeName>
        <fullName evidence="17">RING-type E3 ubiquitin transferase XIAP</fullName>
    </alternativeName>
    <alternativeName>
        <fullName evidence="16">X-linked inhibitor of apoptosis protein</fullName>
    </alternativeName>
</protein>
<evidence type="ECO:0000256" key="17">
    <source>
        <dbReference type="ARBA" id="ARBA00044244"/>
    </source>
</evidence>
<dbReference type="CDD" id="cd16714">
    <property type="entry name" value="RING-HC_BIRC4_8"/>
    <property type="match status" value="1"/>
</dbReference>
<dbReference type="GO" id="GO:0120283">
    <property type="term" value="F:protein serine/threonine kinase binding"/>
    <property type="evidence" value="ECO:0007669"/>
    <property type="project" value="Ensembl"/>
</dbReference>
<keyword evidence="11 18" id="KW-0863">Zinc-finger</keyword>
<dbReference type="GO" id="GO:0042802">
    <property type="term" value="F:identical protein binding"/>
    <property type="evidence" value="ECO:0007669"/>
    <property type="project" value="Ensembl"/>
</dbReference>
<dbReference type="GeneID" id="100542540"/>
<reference evidence="21" key="2">
    <citation type="submission" date="2025-08" db="UniProtKB">
        <authorList>
            <consortium name="Ensembl"/>
        </authorList>
    </citation>
    <scope>IDENTIFICATION</scope>
</reference>
<sequence length="598" mass="67108">MPRAAEGCSGHLGERGCCVLAQTHSRQLRSCYKHRGSQVHQSFTLRHHNVIQLRNTAPFLELGTPSLDVHSWGKGPLCQKGYECFSLMIPTRNKLGNLKEAPYEEMTCNGPDSSEPGATPATDGNQEWTQEHDRLGTFVEFPPDCPVPASALARAGFVYTGEGDKVKCFSCHATVEGWQPGDSAVDRHKNLSPDCRFISESAFLENNVHPLVQSHRHRTENGSNSLALSTALEDLSDVEADYLLRTRQVVDMSDTLYPKNPAMCSEEARLKSFHNWPPYGLLTPKELASAGLYYTGVGDQVACFCCGGKLKNWEPGDRAWSEHKRHFPKCFFVLGRDVGNVSSESICAELGRSCLNNEQHPRNPSMVEYERRIQTFLTWIYPVNKEHLAEAGFYSTGNGDHVVCFHCGGGLQEWKENEDPWDQHAKWFPGCKFLREEKGLEFINNVHLRDGCRDSTMEAAEVTILPKDDLLQNQLVQNAIHMGFSLSEIRSIMEKKLHMSGESYTSVEDLVADLISAQKENVKGEPPKESPLEQDLSIEEKLRRLQEEKLCKICMAKDISVVLIPCGHLVACKECAEAVNKCPLCCTNIIKRQKIFMY</sequence>
<dbReference type="PROSITE" id="PS50089">
    <property type="entry name" value="ZF_RING_2"/>
    <property type="match status" value="1"/>
</dbReference>
<evidence type="ECO:0000256" key="4">
    <source>
        <dbReference type="ARBA" id="ARBA00012483"/>
    </source>
</evidence>
<dbReference type="Pfam" id="PF00653">
    <property type="entry name" value="BIR"/>
    <property type="match status" value="3"/>
</dbReference>
<reference evidence="21" key="3">
    <citation type="submission" date="2025-09" db="UniProtKB">
        <authorList>
            <consortium name="Ensembl"/>
        </authorList>
    </citation>
    <scope>IDENTIFICATION</scope>
</reference>
<comment type="similarity">
    <text evidence="3">Belongs to the IAP family.</text>
</comment>
<evidence type="ECO:0000256" key="7">
    <source>
        <dbReference type="ARBA" id="ARBA00022687"/>
    </source>
</evidence>
<dbReference type="GO" id="GO:0032496">
    <property type="term" value="P:response to lipopolysaccharide"/>
    <property type="evidence" value="ECO:0007669"/>
    <property type="project" value="Ensembl"/>
</dbReference>
<dbReference type="PROSITE" id="PS50143">
    <property type="entry name" value="BIR_REPEAT_2"/>
    <property type="match status" value="3"/>
</dbReference>
<dbReference type="FunFam" id="1.10.8.10:FF:000197">
    <property type="entry name" value="Inhibitor of apoptosis protein 3"/>
    <property type="match status" value="1"/>
</dbReference>
<dbReference type="Gene3D" id="1.10.1170.10">
    <property type="entry name" value="Inhibitor Of Apoptosis Protein (2mihbC-IAP-1), Chain A"/>
    <property type="match status" value="3"/>
</dbReference>
<evidence type="ECO:0000256" key="2">
    <source>
        <dbReference type="ARBA" id="ARBA00004496"/>
    </source>
</evidence>
<dbReference type="FunFam" id="1.10.1170.10:FF:000002">
    <property type="entry name" value="Baculoviral IAP repeat containing 7"/>
    <property type="match status" value="1"/>
</dbReference>
<keyword evidence="10" id="KW-0677">Repeat</keyword>
<evidence type="ECO:0000256" key="12">
    <source>
        <dbReference type="ARBA" id="ARBA00022786"/>
    </source>
</evidence>
<dbReference type="GO" id="GO:0005634">
    <property type="term" value="C:nucleus"/>
    <property type="evidence" value="ECO:0007669"/>
    <property type="project" value="Ensembl"/>
</dbReference>
<dbReference type="RefSeq" id="XP_010713699.1">
    <property type="nucleotide sequence ID" value="XM_010715397.3"/>
</dbReference>
<dbReference type="GO" id="GO:0090263">
    <property type="term" value="P:positive regulation of canonical Wnt signaling pathway"/>
    <property type="evidence" value="ECO:0007669"/>
    <property type="project" value="Ensembl"/>
</dbReference>
<dbReference type="GO" id="GO:0019805">
    <property type="term" value="P:quinolinate biosynthetic process"/>
    <property type="evidence" value="ECO:0007669"/>
    <property type="project" value="Ensembl"/>
</dbReference>
<evidence type="ECO:0000256" key="18">
    <source>
        <dbReference type="PROSITE-ProRule" id="PRU00175"/>
    </source>
</evidence>
<evidence type="ECO:0000313" key="22">
    <source>
        <dbReference type="Proteomes" id="UP000001645"/>
    </source>
</evidence>
<dbReference type="Gene3D" id="3.30.40.10">
    <property type="entry name" value="Zinc/RING finger domain, C3HC4 (zinc finger)"/>
    <property type="match status" value="1"/>
</dbReference>
<dbReference type="GO" id="GO:0038066">
    <property type="term" value="P:p38MAPK cascade"/>
    <property type="evidence" value="ECO:0007669"/>
    <property type="project" value="Ensembl"/>
</dbReference>
<dbReference type="GO" id="GO:0061630">
    <property type="term" value="F:ubiquitin protein ligase activity"/>
    <property type="evidence" value="ECO:0007669"/>
    <property type="project" value="UniProtKB-EC"/>
</dbReference>
<dbReference type="GO" id="GO:0004869">
    <property type="term" value="F:cysteine-type endopeptidase inhibitor activity"/>
    <property type="evidence" value="ECO:0007669"/>
    <property type="project" value="Ensembl"/>
</dbReference>
<evidence type="ECO:0000256" key="3">
    <source>
        <dbReference type="ARBA" id="ARBA00006672"/>
    </source>
</evidence>
<dbReference type="GO" id="GO:0051726">
    <property type="term" value="P:regulation of cell cycle"/>
    <property type="evidence" value="ECO:0007669"/>
    <property type="project" value="TreeGrafter"/>
</dbReference>
<dbReference type="PROSITE" id="PS01282">
    <property type="entry name" value="BIR_REPEAT_1"/>
    <property type="match status" value="1"/>
</dbReference>
<evidence type="ECO:0000256" key="9">
    <source>
        <dbReference type="ARBA" id="ARBA00022723"/>
    </source>
</evidence>
<evidence type="ECO:0000256" key="19">
    <source>
        <dbReference type="SAM" id="MobiDB-lite"/>
    </source>
</evidence>
<evidence type="ECO:0000256" key="13">
    <source>
        <dbReference type="ARBA" id="ARBA00022833"/>
    </source>
</evidence>
<accession>A0A803YET2</accession>
<comment type="catalytic activity">
    <reaction evidence="1">
        <text>S-ubiquitinyl-[E2 ubiquitin-conjugating enzyme]-L-cysteine + [acceptor protein]-L-lysine = [E2 ubiquitin-conjugating enzyme]-L-cysteine + N(6)-ubiquitinyl-[acceptor protein]-L-lysine.</text>
        <dbReference type="EC" id="2.3.2.27"/>
    </reaction>
</comment>
<dbReference type="Pfam" id="PF21290">
    <property type="entry name" value="UBA_BIRC2-3"/>
    <property type="match status" value="1"/>
</dbReference>
<dbReference type="GO" id="GO:0046330">
    <property type="term" value="P:positive regulation of JNK cascade"/>
    <property type="evidence" value="ECO:0007669"/>
    <property type="project" value="Ensembl"/>
</dbReference>
<dbReference type="PANTHER" id="PTHR10044:SF115">
    <property type="entry name" value="E3 UBIQUITIN-PROTEIN LIGASE XIAP"/>
    <property type="match status" value="1"/>
</dbReference>
<dbReference type="Ensembl" id="ENSMGAT00000029767.1">
    <property type="protein sequence ID" value="ENSMGAP00000030279.1"/>
    <property type="gene ID" value="ENSMGAG00000007311.2"/>
</dbReference>
<gene>
    <name evidence="21" type="primary">XIAP</name>
</gene>
<dbReference type="GO" id="GO:0032481">
    <property type="term" value="P:positive regulation of type I interferon production"/>
    <property type="evidence" value="ECO:0007669"/>
    <property type="project" value="Ensembl"/>
</dbReference>
<keyword evidence="13" id="KW-0862">Zinc</keyword>
<feature type="region of interest" description="Disordered" evidence="19">
    <location>
        <begin position="106"/>
        <end position="128"/>
    </location>
</feature>
<dbReference type="FunFam" id="1.10.1170.10:FF:000003">
    <property type="entry name" value="E3 ubiquitin-protein ligase XIAP"/>
    <property type="match status" value="1"/>
</dbReference>
<dbReference type="CTD" id="331"/>
<dbReference type="GO" id="GO:1902530">
    <property type="term" value="P:positive regulation of protein linear polyubiquitination"/>
    <property type="evidence" value="ECO:0007669"/>
    <property type="project" value="Ensembl"/>
</dbReference>
<evidence type="ECO:0000256" key="14">
    <source>
        <dbReference type="ARBA" id="ARBA00044089"/>
    </source>
</evidence>
<dbReference type="FunFam" id="1.10.1170.10:FF:000011">
    <property type="entry name" value="E3 ubiquitin-protein ligase XIAP"/>
    <property type="match status" value="1"/>
</dbReference>
<dbReference type="InterPro" id="IPR001370">
    <property type="entry name" value="BIR_rpt"/>
</dbReference>
<name>A0A803YET2_MELGA</name>
<evidence type="ECO:0000313" key="21">
    <source>
        <dbReference type="Ensembl" id="ENSMGAP00000030279.1"/>
    </source>
</evidence>
<dbReference type="CDD" id="cd14395">
    <property type="entry name" value="UBA_BIRC4_8"/>
    <property type="match status" value="1"/>
</dbReference>
<keyword evidence="8" id="KW-0053">Apoptosis</keyword>
<evidence type="ECO:0000256" key="15">
    <source>
        <dbReference type="ARBA" id="ARBA00044214"/>
    </source>
</evidence>
<dbReference type="GO" id="GO:0008270">
    <property type="term" value="F:zinc ion binding"/>
    <property type="evidence" value="ECO:0007669"/>
    <property type="project" value="UniProtKB-KW"/>
</dbReference>
<dbReference type="AlphaFoldDB" id="A0A803YET2"/>
<dbReference type="InterPro" id="IPR048875">
    <property type="entry name" value="BIRC2-3-like_UBA"/>
</dbReference>
<dbReference type="OrthoDB" id="5855668at2759"/>
<dbReference type="GO" id="GO:0043123">
    <property type="term" value="P:positive regulation of canonical NF-kappaB signal transduction"/>
    <property type="evidence" value="ECO:0007669"/>
    <property type="project" value="Ensembl"/>
</dbReference>
<reference evidence="21 22" key="1">
    <citation type="journal article" date="2010" name="PLoS Biol.">
        <title>Multi-platform next-generation sequencing of the domestic turkey (Meleagris gallopavo): genome assembly and analysis.</title>
        <authorList>
            <person name="Dalloul R.A."/>
            <person name="Long J.A."/>
            <person name="Zimin A.V."/>
            <person name="Aslam L."/>
            <person name="Beal K."/>
            <person name="Blomberg L.A."/>
            <person name="Bouffard P."/>
            <person name="Burt D.W."/>
            <person name="Crasta O."/>
            <person name="Crooijmans R.P."/>
            <person name="Cooper K."/>
            <person name="Coulombe R.A."/>
            <person name="De S."/>
            <person name="Delany M.E."/>
            <person name="Dodgson J.B."/>
            <person name="Dong J.J."/>
            <person name="Evans C."/>
            <person name="Frederickson K.M."/>
            <person name="Flicek P."/>
            <person name="Florea L."/>
            <person name="Folkerts O."/>
            <person name="Groenen M.A."/>
            <person name="Harkins T.T."/>
            <person name="Herrero J."/>
            <person name="Hoffmann S."/>
            <person name="Megens H.J."/>
            <person name="Jiang A."/>
            <person name="de Jong P."/>
            <person name="Kaiser P."/>
            <person name="Kim H."/>
            <person name="Kim K.W."/>
            <person name="Kim S."/>
            <person name="Langenberger D."/>
            <person name="Lee M.K."/>
            <person name="Lee T."/>
            <person name="Mane S."/>
            <person name="Marcais G."/>
            <person name="Marz M."/>
            <person name="McElroy A.P."/>
            <person name="Modise T."/>
            <person name="Nefedov M."/>
            <person name="Notredame C."/>
            <person name="Paton I.R."/>
            <person name="Payne W.S."/>
            <person name="Pertea G."/>
            <person name="Prickett D."/>
            <person name="Puiu D."/>
            <person name="Qioa D."/>
            <person name="Raineri E."/>
            <person name="Ruffier M."/>
            <person name="Salzberg S.L."/>
            <person name="Schatz M.C."/>
            <person name="Scheuring C."/>
            <person name="Schmidt C.J."/>
            <person name="Schroeder S."/>
            <person name="Searle S.M."/>
            <person name="Smith E.J."/>
            <person name="Smith J."/>
            <person name="Sonstegard T.S."/>
            <person name="Stadler P.F."/>
            <person name="Tafer H."/>
            <person name="Tu Z.J."/>
            <person name="Van Tassell C.P."/>
            <person name="Vilella A.J."/>
            <person name="Williams K.P."/>
            <person name="Yorke J.A."/>
            <person name="Zhang L."/>
            <person name="Zhang H.B."/>
            <person name="Zhang X."/>
            <person name="Zhang Y."/>
            <person name="Reed K.M."/>
        </authorList>
    </citation>
    <scope>NUCLEOTIDE SEQUENCE [LARGE SCALE GENOMIC DNA]</scope>
</reference>
<comment type="subcellular location">
    <subcellularLocation>
        <location evidence="2">Cytoplasm</location>
    </subcellularLocation>
</comment>
<dbReference type="InterPro" id="IPR013083">
    <property type="entry name" value="Znf_RING/FYVE/PHD"/>
</dbReference>
<evidence type="ECO:0000256" key="5">
    <source>
        <dbReference type="ARBA" id="ARBA00022490"/>
    </source>
</evidence>
<evidence type="ECO:0000256" key="10">
    <source>
        <dbReference type="ARBA" id="ARBA00022737"/>
    </source>
</evidence>
<dbReference type="GO" id="GO:0005737">
    <property type="term" value="C:cytoplasm"/>
    <property type="evidence" value="ECO:0007669"/>
    <property type="project" value="UniProtKB-SubCell"/>
</dbReference>
<dbReference type="GO" id="GO:0070427">
    <property type="term" value="P:nucleotide-binding oligomerization domain containing 1 signaling pathway"/>
    <property type="evidence" value="ECO:0007669"/>
    <property type="project" value="Ensembl"/>
</dbReference>
<dbReference type="GO" id="GO:0042742">
    <property type="term" value="P:defense response to bacterium"/>
    <property type="evidence" value="ECO:0007669"/>
    <property type="project" value="Ensembl"/>
</dbReference>
<dbReference type="Bgee" id="ENSMGAG00000007311">
    <property type="expression patterns" value="Expressed in breast and 17 other cell types or tissues"/>
</dbReference>
<dbReference type="GO" id="GO:0070534">
    <property type="term" value="P:protein K63-linked ubiquitination"/>
    <property type="evidence" value="ECO:0007669"/>
    <property type="project" value="Ensembl"/>
</dbReference>
<keyword evidence="22" id="KW-1185">Reference proteome</keyword>
<evidence type="ECO:0000256" key="16">
    <source>
        <dbReference type="ARBA" id="ARBA00044224"/>
    </source>
</evidence>
<dbReference type="FunFam" id="3.30.40.10:FF:000184">
    <property type="entry name" value="Baculoviral IAP repeat containing 2"/>
    <property type="match status" value="1"/>
</dbReference>
<dbReference type="GO" id="GO:0060785">
    <property type="term" value="P:regulation of apoptosis involved in tissue homeostasis"/>
    <property type="evidence" value="ECO:0007669"/>
    <property type="project" value="Ensembl"/>
</dbReference>
<dbReference type="GO" id="GO:0097194">
    <property type="term" value="P:execution phase of apoptosis"/>
    <property type="evidence" value="ECO:0007669"/>
    <property type="project" value="Ensembl"/>
</dbReference>